<keyword evidence="1" id="KW-0472">Membrane</keyword>
<protein>
    <recommendedName>
        <fullName evidence="2">DUF6708 domain-containing protein</fullName>
    </recommendedName>
</protein>
<dbReference type="EMBL" id="LT629762">
    <property type="protein sequence ID" value="SDS00554.1"/>
    <property type="molecule type" value="Genomic_DNA"/>
</dbReference>
<dbReference type="AlphaFoldDB" id="A0A1H1NNJ0"/>
<keyword evidence="1" id="KW-1133">Transmembrane helix</keyword>
<sequence length="350" mass="40146">MSKDTYERLPHAGDFEKESGVERVYLSPRPVPTGMPPISTRQLHRYINETYLDISIGQGNFEFLARTGIGSINFIITLLFFFSGFASYLRRNAEPFLSGWSNFFFNPVLWLIIAAIATTYLYYFTQAARQVSIHPPIRFNRQRREVVFVPKKGDTPLYAQWEDVISCVSAGTHINQYAATPDYKLMIGLRDAKSGNVLWSVIPSGNLSLAISEWEAIRAYMEDGTSALPTDEPDELEEGTVEFFHLSRRSYRANYSFVRYVWGFLTIQFFSGWTLPCYISGWVNNRTKAGFPKEVQKWSQPLPTEQHAMPSEELLRESTEIRKAFAKGQNMLDYFKVKFAETTQKSESAT</sequence>
<gene>
    <name evidence="3" type="ORF">SAMN05216222_0482</name>
</gene>
<reference evidence="3 4" key="1">
    <citation type="submission" date="2016-10" db="EMBL/GenBank/DDBJ databases">
        <authorList>
            <person name="de Groot N.N."/>
        </authorList>
    </citation>
    <scope>NUCLEOTIDE SEQUENCE [LARGE SCALE GENOMIC DNA]</scope>
    <source>
        <strain evidence="3 4">LMG 26867</strain>
    </source>
</reference>
<evidence type="ECO:0000313" key="3">
    <source>
        <dbReference type="EMBL" id="SDS00554.1"/>
    </source>
</evidence>
<dbReference type="Pfam" id="PF20455">
    <property type="entry name" value="DUF6708"/>
    <property type="match status" value="1"/>
</dbReference>
<proteinExistence type="predicted"/>
<organism evidence="3 4">
    <name type="scientific">Pseudomonas prosekii</name>
    <dbReference type="NCBI Taxonomy" id="1148509"/>
    <lineage>
        <taxon>Bacteria</taxon>
        <taxon>Pseudomonadati</taxon>
        <taxon>Pseudomonadota</taxon>
        <taxon>Gammaproteobacteria</taxon>
        <taxon>Pseudomonadales</taxon>
        <taxon>Pseudomonadaceae</taxon>
        <taxon>Pseudomonas</taxon>
    </lineage>
</organism>
<feature type="transmembrane region" description="Helical" evidence="1">
    <location>
        <begin position="63"/>
        <end position="83"/>
    </location>
</feature>
<dbReference type="Proteomes" id="UP000198481">
    <property type="component" value="Chromosome I"/>
</dbReference>
<name>A0A1H1NNJ0_9PSED</name>
<evidence type="ECO:0000313" key="4">
    <source>
        <dbReference type="Proteomes" id="UP000198481"/>
    </source>
</evidence>
<evidence type="ECO:0000259" key="2">
    <source>
        <dbReference type="Pfam" id="PF20455"/>
    </source>
</evidence>
<dbReference type="InterPro" id="IPR046554">
    <property type="entry name" value="DUF6708"/>
</dbReference>
<evidence type="ECO:0000256" key="1">
    <source>
        <dbReference type="SAM" id="Phobius"/>
    </source>
</evidence>
<keyword evidence="1" id="KW-0812">Transmembrane</keyword>
<dbReference type="RefSeq" id="WP_231987125.1">
    <property type="nucleotide sequence ID" value="NZ_LT629762.1"/>
</dbReference>
<feature type="transmembrane region" description="Helical" evidence="1">
    <location>
        <begin position="257"/>
        <end position="275"/>
    </location>
</feature>
<accession>A0A1H1NNJ0</accession>
<feature type="domain" description="DUF6708" evidence="2">
    <location>
        <begin position="115"/>
        <end position="263"/>
    </location>
</feature>
<feature type="transmembrane region" description="Helical" evidence="1">
    <location>
        <begin position="103"/>
        <end position="123"/>
    </location>
</feature>